<evidence type="ECO:0000256" key="6">
    <source>
        <dbReference type="ARBA" id="ARBA00022840"/>
    </source>
</evidence>
<keyword evidence="11" id="KW-1185">Reference proteome</keyword>
<evidence type="ECO:0000256" key="3">
    <source>
        <dbReference type="ARBA" id="ARBA00022475"/>
    </source>
</evidence>
<dbReference type="OrthoDB" id="9771863at2"/>
<evidence type="ECO:0000256" key="8">
    <source>
        <dbReference type="ARBA" id="ARBA00023136"/>
    </source>
</evidence>
<dbReference type="InterPro" id="IPR003593">
    <property type="entry name" value="AAA+_ATPase"/>
</dbReference>
<comment type="subcellular location">
    <subcellularLocation>
        <location evidence="1">Cell membrane</location>
        <topology evidence="1">Peripheral membrane protein</topology>
    </subcellularLocation>
</comment>
<evidence type="ECO:0000256" key="5">
    <source>
        <dbReference type="ARBA" id="ARBA00022741"/>
    </source>
</evidence>
<evidence type="ECO:0000256" key="1">
    <source>
        <dbReference type="ARBA" id="ARBA00004202"/>
    </source>
</evidence>
<keyword evidence="5" id="KW-0547">Nucleotide-binding</keyword>
<dbReference type="PANTHER" id="PTHR43790">
    <property type="entry name" value="CARBOHYDRATE TRANSPORT ATP-BINDING PROTEIN MG119-RELATED"/>
    <property type="match status" value="1"/>
</dbReference>
<dbReference type="Proteomes" id="UP000189857">
    <property type="component" value="Unassembled WGS sequence"/>
</dbReference>
<dbReference type="PROSITE" id="PS50893">
    <property type="entry name" value="ABC_TRANSPORTER_2"/>
    <property type="match status" value="2"/>
</dbReference>
<dbReference type="SUPFAM" id="SSF52540">
    <property type="entry name" value="P-loop containing nucleoside triphosphate hydrolases"/>
    <property type="match status" value="2"/>
</dbReference>
<evidence type="ECO:0000256" key="4">
    <source>
        <dbReference type="ARBA" id="ARBA00022737"/>
    </source>
</evidence>
<proteinExistence type="predicted"/>
<evidence type="ECO:0000313" key="11">
    <source>
        <dbReference type="Proteomes" id="UP000189857"/>
    </source>
</evidence>
<dbReference type="CDD" id="cd03215">
    <property type="entry name" value="ABC_Carb_Monos_II"/>
    <property type="match status" value="1"/>
</dbReference>
<evidence type="ECO:0000313" key="10">
    <source>
        <dbReference type="EMBL" id="SJZ48717.1"/>
    </source>
</evidence>
<dbReference type="InterPro" id="IPR003439">
    <property type="entry name" value="ABC_transporter-like_ATP-bd"/>
</dbReference>
<keyword evidence="8" id="KW-0472">Membrane</keyword>
<evidence type="ECO:0000259" key="9">
    <source>
        <dbReference type="PROSITE" id="PS50893"/>
    </source>
</evidence>
<dbReference type="CDD" id="cd03216">
    <property type="entry name" value="ABC_Carb_Monos_I"/>
    <property type="match status" value="1"/>
</dbReference>
<gene>
    <name evidence="10" type="ORF">SAMN02745110_00624</name>
</gene>
<dbReference type="EMBL" id="FUXA01000005">
    <property type="protein sequence ID" value="SJZ48717.1"/>
    <property type="molecule type" value="Genomic_DNA"/>
</dbReference>
<dbReference type="Gene3D" id="3.40.50.300">
    <property type="entry name" value="P-loop containing nucleotide triphosphate hydrolases"/>
    <property type="match status" value="2"/>
</dbReference>
<dbReference type="PROSITE" id="PS00211">
    <property type="entry name" value="ABC_TRANSPORTER_1"/>
    <property type="match status" value="1"/>
</dbReference>
<protein>
    <submittedName>
        <fullName evidence="10">Simple sugar transport system ATP-binding protein</fullName>
    </submittedName>
</protein>
<dbReference type="PANTHER" id="PTHR43790:SF9">
    <property type="entry name" value="GALACTOFURANOSE TRANSPORTER ATP-BINDING PROTEIN YTFR"/>
    <property type="match status" value="1"/>
</dbReference>
<keyword evidence="4" id="KW-0677">Repeat</keyword>
<dbReference type="Pfam" id="PF00005">
    <property type="entry name" value="ABC_tran"/>
    <property type="match status" value="2"/>
</dbReference>
<dbReference type="SMART" id="SM00382">
    <property type="entry name" value="AAA"/>
    <property type="match status" value="2"/>
</dbReference>
<feature type="domain" description="ABC transporter" evidence="9">
    <location>
        <begin position="7"/>
        <end position="242"/>
    </location>
</feature>
<evidence type="ECO:0000256" key="2">
    <source>
        <dbReference type="ARBA" id="ARBA00022448"/>
    </source>
</evidence>
<dbReference type="InterPro" id="IPR017871">
    <property type="entry name" value="ABC_transporter-like_CS"/>
</dbReference>
<dbReference type="RefSeq" id="WP_078786318.1">
    <property type="nucleotide sequence ID" value="NZ_FMTO01000005.1"/>
</dbReference>
<keyword evidence="3" id="KW-1003">Cell membrane</keyword>
<dbReference type="AlphaFoldDB" id="A0A1T4L2F0"/>
<keyword evidence="6 10" id="KW-0067">ATP-binding</keyword>
<reference evidence="10 11" key="1">
    <citation type="submission" date="2017-02" db="EMBL/GenBank/DDBJ databases">
        <authorList>
            <person name="Peterson S.W."/>
        </authorList>
    </citation>
    <scope>NUCLEOTIDE SEQUENCE [LARGE SCALE GENOMIC DNA]</scope>
    <source>
        <strain evidence="10 11">ATCC 17233</strain>
    </source>
</reference>
<dbReference type="FunFam" id="3.40.50.300:FF:000127">
    <property type="entry name" value="Ribose import ATP-binding protein RbsA"/>
    <property type="match status" value="1"/>
</dbReference>
<dbReference type="InterPro" id="IPR050107">
    <property type="entry name" value="ABC_carbohydrate_import_ATPase"/>
</dbReference>
<keyword evidence="2" id="KW-0813">Transport</keyword>
<evidence type="ECO:0000256" key="7">
    <source>
        <dbReference type="ARBA" id="ARBA00022967"/>
    </source>
</evidence>
<keyword evidence="10" id="KW-0762">Sugar transport</keyword>
<dbReference type="InterPro" id="IPR027417">
    <property type="entry name" value="P-loop_NTPase"/>
</dbReference>
<keyword evidence="7" id="KW-1278">Translocase</keyword>
<organism evidence="10 11">
    <name type="scientific">Eubacterium ruminantium</name>
    <dbReference type="NCBI Taxonomy" id="42322"/>
    <lineage>
        <taxon>Bacteria</taxon>
        <taxon>Bacillati</taxon>
        <taxon>Bacillota</taxon>
        <taxon>Clostridia</taxon>
        <taxon>Eubacteriales</taxon>
        <taxon>Eubacteriaceae</taxon>
        <taxon>Eubacterium</taxon>
    </lineage>
</organism>
<dbReference type="GO" id="GO:0016887">
    <property type="term" value="F:ATP hydrolysis activity"/>
    <property type="evidence" value="ECO:0007669"/>
    <property type="project" value="InterPro"/>
</dbReference>
<feature type="domain" description="ABC transporter" evidence="9">
    <location>
        <begin position="259"/>
        <end position="503"/>
    </location>
</feature>
<accession>A0A1T4L2F0</accession>
<dbReference type="GO" id="GO:0005886">
    <property type="term" value="C:plasma membrane"/>
    <property type="evidence" value="ECO:0007669"/>
    <property type="project" value="UniProtKB-SubCell"/>
</dbReference>
<sequence>MKEKAVLELHDIHKTFPGVKALQGVDFTLREGEIHALMGENGAGKSTLIKVITGVYEKEEGSIFLKENEGEVHIHSPQDAQNLGISTVYQEITLCPNLTVAENMFIGRTKGCLTNWRKMNKAADKILKSLDIPARASQQLASCSLAVQQMVAIARAVDMECKVLILDEPTSSLDDSEVKKLFGLMNDLKSKGVGIIFVTHFLDQVYEVCDRITVLRDGKLVGEYEIKDLPRVQLVSKMLGKELDDLSDIKEETNEEELISDEEPLFQVEGLQSNAGIKPFDFYIRKGEVNGFTGLLGSGRSECVRAIFGADRVIRGKVKKNGKVIKISKPLDAMKQGIAYLPEDRKADGIIGDLSVRENLILASQVLRGFFKPYKKAETYAIADEYIKLLDIKTASADTPIKQLSGGNQQKVIVARWLLMHPEYLILDEPTRGIDVGTKVDIQKLVLKLASEGMSITFISSETDEMLRTCSRLVVMRDRKVVGELKGEELTQNGIMKTIAGNNESGGDESAEEENVQ</sequence>
<name>A0A1T4L2F0_9FIRM</name>
<dbReference type="GO" id="GO:0005524">
    <property type="term" value="F:ATP binding"/>
    <property type="evidence" value="ECO:0007669"/>
    <property type="project" value="UniProtKB-KW"/>
</dbReference>